<dbReference type="InterPro" id="IPR000073">
    <property type="entry name" value="AB_hydrolase_1"/>
</dbReference>
<dbReference type="PANTHER" id="PTHR43798:SF5">
    <property type="entry name" value="MONOACYLGLYCEROL LIPASE ABHD6"/>
    <property type="match status" value="1"/>
</dbReference>
<evidence type="ECO:0000313" key="3">
    <source>
        <dbReference type="Proteomes" id="UP001623330"/>
    </source>
</evidence>
<sequence length="368" mass="42062">MLEDEASSLDWEPVSGLSVDEVVSKYSGVPRGLLAEMVSRPSNVDDFKLKIIEEHCSHVGSDEPKDAAGSLRYKLRCWDNLDETSGTKVFVLIHGLGGSLEQFEPLIKLLHLNKLPVIAVDLPGFGGSEPLDDNIKYDMDHVADIIREIVTQKLVATTALGEWSLSLVGHSMGCYICTHLYLKLSEQFHVKQIVMCTPPAPYVPILDKANWKMQFVFRVLLRVPILFDWYRSFFDRSYGLEGSGIKNFFYEGKELETNRTLLQYWKLCQFSRNIENSSYIFFEYLVGWITPDWDSFSDALTKNGSKISVLYAENDKVVSEDGVKQLFDLFIDIADENKSLIKVEHCGHNLFYNDPKKLCKTFEENFMF</sequence>
<keyword evidence="3" id="KW-1185">Reference proteome</keyword>
<reference evidence="2 3" key="1">
    <citation type="submission" date="2024-05" db="EMBL/GenBank/DDBJ databases">
        <title>Long read based assembly of the Candida bracarensis genome reveals expanded adhesin content.</title>
        <authorList>
            <person name="Marcet-Houben M."/>
            <person name="Ksiezopolska E."/>
            <person name="Gabaldon T."/>
        </authorList>
    </citation>
    <scope>NUCLEOTIDE SEQUENCE [LARGE SCALE GENOMIC DNA]</scope>
    <source>
        <strain evidence="2 3">CBM6</strain>
    </source>
</reference>
<dbReference type="Gene3D" id="3.40.50.1820">
    <property type="entry name" value="alpha/beta hydrolase"/>
    <property type="match status" value="1"/>
</dbReference>
<dbReference type="PANTHER" id="PTHR43798">
    <property type="entry name" value="MONOACYLGLYCEROL LIPASE"/>
    <property type="match status" value="1"/>
</dbReference>
<dbReference type="EMBL" id="JBEVYD010000001">
    <property type="protein sequence ID" value="KAL3235354.1"/>
    <property type="molecule type" value="Genomic_DNA"/>
</dbReference>
<name>A0ABR4P159_9SACH</name>
<evidence type="ECO:0000259" key="1">
    <source>
        <dbReference type="Pfam" id="PF00561"/>
    </source>
</evidence>
<dbReference type="SUPFAM" id="SSF53474">
    <property type="entry name" value="alpha/beta-Hydrolases"/>
    <property type="match status" value="1"/>
</dbReference>
<accession>A0ABR4P159</accession>
<dbReference type="InterPro" id="IPR050266">
    <property type="entry name" value="AB_hydrolase_sf"/>
</dbReference>
<dbReference type="Proteomes" id="UP001623330">
    <property type="component" value="Unassembled WGS sequence"/>
</dbReference>
<dbReference type="InterPro" id="IPR029058">
    <property type="entry name" value="AB_hydrolase_fold"/>
</dbReference>
<comment type="caution">
    <text evidence="2">The sequence shown here is derived from an EMBL/GenBank/DDBJ whole genome shotgun (WGS) entry which is preliminary data.</text>
</comment>
<dbReference type="Pfam" id="PF00561">
    <property type="entry name" value="Abhydrolase_1"/>
    <property type="match status" value="1"/>
</dbReference>
<organism evidence="2 3">
    <name type="scientific">Nakaseomyces bracarensis</name>
    <dbReference type="NCBI Taxonomy" id="273131"/>
    <lineage>
        <taxon>Eukaryota</taxon>
        <taxon>Fungi</taxon>
        <taxon>Dikarya</taxon>
        <taxon>Ascomycota</taxon>
        <taxon>Saccharomycotina</taxon>
        <taxon>Saccharomycetes</taxon>
        <taxon>Saccharomycetales</taxon>
        <taxon>Saccharomycetaceae</taxon>
        <taxon>Nakaseomyces</taxon>
    </lineage>
</organism>
<evidence type="ECO:0000313" key="2">
    <source>
        <dbReference type="EMBL" id="KAL3235354.1"/>
    </source>
</evidence>
<gene>
    <name evidence="2" type="ORF">RNJ44_00113</name>
</gene>
<protein>
    <recommendedName>
        <fullName evidence="1">AB hydrolase-1 domain-containing protein</fullName>
    </recommendedName>
</protein>
<proteinExistence type="predicted"/>
<feature type="domain" description="AB hydrolase-1" evidence="1">
    <location>
        <begin position="89"/>
        <end position="355"/>
    </location>
</feature>